<feature type="transmembrane region" description="Helical" evidence="5">
    <location>
        <begin position="122"/>
        <end position="144"/>
    </location>
</feature>
<comment type="caution">
    <text evidence="7">The sequence shown here is derived from an EMBL/GenBank/DDBJ whole genome shotgun (WGS) entry which is preliminary data.</text>
</comment>
<comment type="subcellular location">
    <subcellularLocation>
        <location evidence="1">Membrane</location>
    </subcellularLocation>
</comment>
<evidence type="ECO:0000256" key="2">
    <source>
        <dbReference type="ARBA" id="ARBA00022692"/>
    </source>
</evidence>
<keyword evidence="4 5" id="KW-0472">Membrane</keyword>
<evidence type="ECO:0000313" key="7">
    <source>
        <dbReference type="EMBL" id="KAF4716528.1"/>
    </source>
</evidence>
<feature type="domain" description="Amino acid transporter transmembrane" evidence="6">
    <location>
        <begin position="46"/>
        <end position="133"/>
    </location>
</feature>
<evidence type="ECO:0000256" key="3">
    <source>
        <dbReference type="ARBA" id="ARBA00022989"/>
    </source>
</evidence>
<proteinExistence type="predicted"/>
<dbReference type="InterPro" id="IPR013057">
    <property type="entry name" value="AA_transpt_TM"/>
</dbReference>
<dbReference type="AlphaFoldDB" id="A0A7J6R791"/>
<gene>
    <name evidence="7" type="ORF">FOZ62_032288</name>
</gene>
<evidence type="ECO:0000256" key="4">
    <source>
        <dbReference type="ARBA" id="ARBA00023136"/>
    </source>
</evidence>
<organism evidence="7 8">
    <name type="scientific">Perkinsus olseni</name>
    <name type="common">Perkinsus atlanticus</name>
    <dbReference type="NCBI Taxonomy" id="32597"/>
    <lineage>
        <taxon>Eukaryota</taxon>
        <taxon>Sar</taxon>
        <taxon>Alveolata</taxon>
        <taxon>Perkinsozoa</taxon>
        <taxon>Perkinsea</taxon>
        <taxon>Perkinsida</taxon>
        <taxon>Perkinsidae</taxon>
        <taxon>Perkinsus</taxon>
    </lineage>
</organism>
<dbReference type="Pfam" id="PF01490">
    <property type="entry name" value="Aa_trans"/>
    <property type="match status" value="1"/>
</dbReference>
<name>A0A7J6R791_PEROL</name>
<dbReference type="EMBL" id="JABANM010024260">
    <property type="protein sequence ID" value="KAF4716528.1"/>
    <property type="molecule type" value="Genomic_DNA"/>
</dbReference>
<evidence type="ECO:0000313" key="8">
    <source>
        <dbReference type="Proteomes" id="UP000574390"/>
    </source>
</evidence>
<evidence type="ECO:0000256" key="5">
    <source>
        <dbReference type="SAM" id="Phobius"/>
    </source>
</evidence>
<sequence>VAGDGVVLSAEDDEDTAAVRPDVDSDPVRRLTFSLLEHLADIPVDDTSWKAGIKRFIARLCCVGFTLLIAEVVPNIQSLINVLGSFTMVIMVAMMPCVYYIRIQQFVLGSVKTYIKLHKIEFVIICIVLIWCIPMIVIGSIGAIEDFGES</sequence>
<keyword evidence="3 5" id="KW-1133">Transmembrane helix</keyword>
<evidence type="ECO:0000256" key="1">
    <source>
        <dbReference type="ARBA" id="ARBA00004370"/>
    </source>
</evidence>
<evidence type="ECO:0000259" key="6">
    <source>
        <dbReference type="Pfam" id="PF01490"/>
    </source>
</evidence>
<feature type="transmembrane region" description="Helical" evidence="5">
    <location>
        <begin position="56"/>
        <end position="73"/>
    </location>
</feature>
<accession>A0A7J6R791</accession>
<dbReference type="GO" id="GO:0016020">
    <property type="term" value="C:membrane"/>
    <property type="evidence" value="ECO:0007669"/>
    <property type="project" value="UniProtKB-SubCell"/>
</dbReference>
<dbReference type="Proteomes" id="UP000574390">
    <property type="component" value="Unassembled WGS sequence"/>
</dbReference>
<feature type="transmembrane region" description="Helical" evidence="5">
    <location>
        <begin position="79"/>
        <end position="101"/>
    </location>
</feature>
<keyword evidence="2 5" id="KW-0812">Transmembrane</keyword>
<reference evidence="7 8" key="1">
    <citation type="submission" date="2020-04" db="EMBL/GenBank/DDBJ databases">
        <title>Perkinsus olseni comparative genomics.</title>
        <authorList>
            <person name="Bogema D.R."/>
        </authorList>
    </citation>
    <scope>NUCLEOTIDE SEQUENCE [LARGE SCALE GENOMIC DNA]</scope>
    <source>
        <strain evidence="7">ATCC PRA-205</strain>
    </source>
</reference>
<feature type="non-terminal residue" evidence="7">
    <location>
        <position position="150"/>
    </location>
</feature>
<protein>
    <recommendedName>
        <fullName evidence="6">Amino acid transporter transmembrane domain-containing protein</fullName>
    </recommendedName>
</protein>